<gene>
    <name evidence="2" type="ORF">ES288_A06G224200v1</name>
</gene>
<evidence type="ECO:0000313" key="2">
    <source>
        <dbReference type="EMBL" id="TYH14491.1"/>
    </source>
</evidence>
<name>A0A5D2G8S4_GOSDA</name>
<keyword evidence="3" id="KW-1185">Reference proteome</keyword>
<feature type="non-terminal residue" evidence="2">
    <location>
        <position position="80"/>
    </location>
</feature>
<protein>
    <recommendedName>
        <fullName evidence="4">Secreted protein</fullName>
    </recommendedName>
</protein>
<proteinExistence type="predicted"/>
<accession>A0A5D2G8S4</accession>
<keyword evidence="1" id="KW-0732">Signal</keyword>
<dbReference type="AlphaFoldDB" id="A0A5D2G8S4"/>
<evidence type="ECO:0008006" key="4">
    <source>
        <dbReference type="Google" id="ProtNLM"/>
    </source>
</evidence>
<evidence type="ECO:0000313" key="3">
    <source>
        <dbReference type="Proteomes" id="UP000323506"/>
    </source>
</evidence>
<feature type="signal peptide" evidence="1">
    <location>
        <begin position="1"/>
        <end position="17"/>
    </location>
</feature>
<dbReference type="EMBL" id="CM017693">
    <property type="protein sequence ID" value="TYH14491.1"/>
    <property type="molecule type" value="Genomic_DNA"/>
</dbReference>
<reference evidence="2 3" key="1">
    <citation type="submission" date="2019-06" db="EMBL/GenBank/DDBJ databases">
        <title>WGS assembly of Gossypium darwinii.</title>
        <authorList>
            <person name="Chen Z.J."/>
            <person name="Sreedasyam A."/>
            <person name="Ando A."/>
            <person name="Song Q."/>
            <person name="De L."/>
            <person name="Hulse-Kemp A."/>
            <person name="Ding M."/>
            <person name="Ye W."/>
            <person name="Kirkbride R."/>
            <person name="Jenkins J."/>
            <person name="Plott C."/>
            <person name="Lovell J."/>
            <person name="Lin Y.-M."/>
            <person name="Vaughn R."/>
            <person name="Liu B."/>
            <person name="Li W."/>
            <person name="Simpson S."/>
            <person name="Scheffler B."/>
            <person name="Saski C."/>
            <person name="Grover C."/>
            <person name="Hu G."/>
            <person name="Conover J."/>
            <person name="Carlson J."/>
            <person name="Shu S."/>
            <person name="Boston L."/>
            <person name="Williams M."/>
            <person name="Peterson D."/>
            <person name="Mcgee K."/>
            <person name="Jones D."/>
            <person name="Wendel J."/>
            <person name="Stelly D."/>
            <person name="Grimwood J."/>
            <person name="Schmutz J."/>
        </authorList>
    </citation>
    <scope>NUCLEOTIDE SEQUENCE [LARGE SCALE GENOMIC DNA]</scope>
    <source>
        <strain evidence="2">1808015.09</strain>
    </source>
</reference>
<dbReference type="Proteomes" id="UP000323506">
    <property type="component" value="Chromosome A06"/>
</dbReference>
<evidence type="ECO:0000256" key="1">
    <source>
        <dbReference type="SAM" id="SignalP"/>
    </source>
</evidence>
<feature type="chain" id="PRO_5022711094" description="Secreted protein" evidence="1">
    <location>
        <begin position="18"/>
        <end position="80"/>
    </location>
</feature>
<organism evidence="2 3">
    <name type="scientific">Gossypium darwinii</name>
    <name type="common">Darwin's cotton</name>
    <name type="synonym">Gossypium barbadense var. darwinii</name>
    <dbReference type="NCBI Taxonomy" id="34276"/>
    <lineage>
        <taxon>Eukaryota</taxon>
        <taxon>Viridiplantae</taxon>
        <taxon>Streptophyta</taxon>
        <taxon>Embryophyta</taxon>
        <taxon>Tracheophyta</taxon>
        <taxon>Spermatophyta</taxon>
        <taxon>Magnoliopsida</taxon>
        <taxon>eudicotyledons</taxon>
        <taxon>Gunneridae</taxon>
        <taxon>Pentapetalae</taxon>
        <taxon>rosids</taxon>
        <taxon>malvids</taxon>
        <taxon>Malvales</taxon>
        <taxon>Malvaceae</taxon>
        <taxon>Malvoideae</taxon>
        <taxon>Gossypium</taxon>
    </lineage>
</organism>
<sequence length="80" mass="9265">MFLYLFIFAFMHLIVLAFQRKHSSAFKPPFFYVQNKTLPKLPTCLPHPSLSPSTQKSHCTVHKNLKKYKHAASLSSQDDE</sequence>